<feature type="compositionally biased region" description="Basic and acidic residues" evidence="1">
    <location>
        <begin position="37"/>
        <end position="46"/>
    </location>
</feature>
<organism evidence="2 3">
    <name type="scientific">Pocillopora damicornis</name>
    <name type="common">Cauliflower coral</name>
    <name type="synonym">Millepora damicornis</name>
    <dbReference type="NCBI Taxonomy" id="46731"/>
    <lineage>
        <taxon>Eukaryota</taxon>
        <taxon>Metazoa</taxon>
        <taxon>Cnidaria</taxon>
        <taxon>Anthozoa</taxon>
        <taxon>Hexacorallia</taxon>
        <taxon>Scleractinia</taxon>
        <taxon>Astrocoeniina</taxon>
        <taxon>Pocilloporidae</taxon>
        <taxon>Pocillopora</taxon>
    </lineage>
</organism>
<name>A0A3M6TA98_POCDA</name>
<protein>
    <recommendedName>
        <fullName evidence="4">PiggyBac transposable element-derived protein domain-containing protein</fullName>
    </recommendedName>
</protein>
<sequence>MPIYSDDLSETGNVEDIASPDFLEPDFIDETDCNDSNEGHSFHEISETEPEDEPNPESCEEDDDLQNVEESSLHWSEEDLQGPMQDLNEPIPEPPHQQPLLNRVNELIHWLCCFIMYWQVVTHVSDAAVEWLLAFLGRFLQTLSFGLDSEFFSNLMLLFPTTIYMLHRISTLKRAKLYHLDECLKRNYGTILPKKCSNILFPLGKAKHCGSKLVNKVILKNGAIKFYPLKVYCWKSIISQLESILQRTGIPELCEQWRTRQVEESVLSDVYDGEVWKNFNHDLAPSATLEILADWTDINSSTSISKLASRHLGSLSCCRRCINTCTQFRRKGFFRPVAYYSNSNAIFRPELLIICGDVDVNPGPVSKRKQARSTAPTCPVCEKAVAKNHKRFICWICHDMIHMGRKKEQLHQQRVKCNSTTYCLSEPTLPMFCEERNIDISYLHFTIKKFSTIFVGAEKFGSKAESRTLRSARVLISATSPLSHGTIDYFMCHKLTVNGMEREHYFACVRWFKRHPRNQCLGSFNTLCVWDANNFAYRIHSLSNGAYLTLDNVKLMAVCLIPRSATILLASY</sequence>
<proteinExistence type="predicted"/>
<dbReference type="EMBL" id="RCHS01004020">
    <property type="protein sequence ID" value="RMX38356.1"/>
    <property type="molecule type" value="Genomic_DNA"/>
</dbReference>
<dbReference type="AlphaFoldDB" id="A0A3M6TA98"/>
<keyword evidence="3" id="KW-1185">Reference proteome</keyword>
<gene>
    <name evidence="2" type="ORF">pdam_00005535</name>
</gene>
<dbReference type="Proteomes" id="UP000275408">
    <property type="component" value="Unassembled WGS sequence"/>
</dbReference>
<comment type="caution">
    <text evidence="2">The sequence shown here is derived from an EMBL/GenBank/DDBJ whole genome shotgun (WGS) entry which is preliminary data.</text>
</comment>
<feature type="compositionally biased region" description="Acidic residues" evidence="1">
    <location>
        <begin position="47"/>
        <end position="67"/>
    </location>
</feature>
<dbReference type="STRING" id="46731.A0A3M6TA98"/>
<feature type="region of interest" description="Disordered" evidence="1">
    <location>
        <begin position="1"/>
        <end position="73"/>
    </location>
</feature>
<evidence type="ECO:0000313" key="2">
    <source>
        <dbReference type="EMBL" id="RMX38356.1"/>
    </source>
</evidence>
<accession>A0A3M6TA98</accession>
<reference evidence="2 3" key="1">
    <citation type="journal article" date="2018" name="Sci. Rep.">
        <title>Comparative analysis of the Pocillopora damicornis genome highlights role of immune system in coral evolution.</title>
        <authorList>
            <person name="Cunning R."/>
            <person name="Bay R.A."/>
            <person name="Gillette P."/>
            <person name="Baker A.C."/>
            <person name="Traylor-Knowles N."/>
        </authorList>
    </citation>
    <scope>NUCLEOTIDE SEQUENCE [LARGE SCALE GENOMIC DNA]</scope>
    <source>
        <strain evidence="2">RSMAS</strain>
        <tissue evidence="2">Whole animal</tissue>
    </source>
</reference>
<evidence type="ECO:0000313" key="3">
    <source>
        <dbReference type="Proteomes" id="UP000275408"/>
    </source>
</evidence>
<feature type="compositionally biased region" description="Acidic residues" evidence="1">
    <location>
        <begin position="23"/>
        <end position="35"/>
    </location>
</feature>
<evidence type="ECO:0008006" key="4">
    <source>
        <dbReference type="Google" id="ProtNLM"/>
    </source>
</evidence>
<evidence type="ECO:0000256" key="1">
    <source>
        <dbReference type="SAM" id="MobiDB-lite"/>
    </source>
</evidence>